<organism evidence="2 3">
    <name type="scientific">Paracoccus litorisediminis</name>
    <dbReference type="NCBI Taxonomy" id="2006130"/>
    <lineage>
        <taxon>Bacteria</taxon>
        <taxon>Pseudomonadati</taxon>
        <taxon>Pseudomonadota</taxon>
        <taxon>Alphaproteobacteria</taxon>
        <taxon>Rhodobacterales</taxon>
        <taxon>Paracoccaceae</taxon>
        <taxon>Paracoccus</taxon>
    </lineage>
</organism>
<evidence type="ECO:0000256" key="1">
    <source>
        <dbReference type="SAM" id="MobiDB-lite"/>
    </source>
</evidence>
<sequence>MGRITDAELRKRGVSDEDIETARIVQQAQRRSGAKVQQRAVIVGAIQERHSSPPVDLTERQMHKRGSYDQAALLLDQQAMQESSPERAERAREASRAAKELSSSQQIEFDFFGGGNVSIAFQYQSTIRQRLVNSGVSRAQQHLAASVLWEICCHLSWQSYECSKTAGELCQIADVETAAMARTLALLEQVGAIVRVKKGRGKVITVTPEGAYRGNIHNHGKAVERYRLDVIDGGKTD</sequence>
<dbReference type="Proteomes" id="UP000449846">
    <property type="component" value="Unassembled WGS sequence"/>
</dbReference>
<proteinExistence type="predicted"/>
<reference evidence="2 3" key="1">
    <citation type="submission" date="2019-11" db="EMBL/GenBank/DDBJ databases">
        <authorList>
            <person name="Dong K."/>
        </authorList>
    </citation>
    <scope>NUCLEOTIDE SEQUENCE [LARGE SCALE GENOMIC DNA]</scope>
    <source>
        <strain evidence="2 3">NBRC 112902</strain>
    </source>
</reference>
<dbReference type="InterPro" id="IPR036390">
    <property type="entry name" value="WH_DNA-bd_sf"/>
</dbReference>
<gene>
    <name evidence="2" type="ORF">GL300_23300</name>
</gene>
<dbReference type="EMBL" id="WMIG01000026">
    <property type="protein sequence ID" value="MTH62129.1"/>
    <property type="molecule type" value="Genomic_DNA"/>
</dbReference>
<dbReference type="InterPro" id="IPR036388">
    <property type="entry name" value="WH-like_DNA-bd_sf"/>
</dbReference>
<dbReference type="Gene3D" id="1.10.10.10">
    <property type="entry name" value="Winged helix-like DNA-binding domain superfamily/Winged helix DNA-binding domain"/>
    <property type="match status" value="1"/>
</dbReference>
<dbReference type="AlphaFoldDB" id="A0A844HSJ2"/>
<feature type="region of interest" description="Disordered" evidence="1">
    <location>
        <begin position="79"/>
        <end position="99"/>
    </location>
</feature>
<evidence type="ECO:0000313" key="2">
    <source>
        <dbReference type="EMBL" id="MTH62129.1"/>
    </source>
</evidence>
<protein>
    <submittedName>
        <fullName evidence="2">ArsR family transcriptional regulator</fullName>
    </submittedName>
</protein>
<dbReference type="OrthoDB" id="7282253at2"/>
<accession>A0A844HSJ2</accession>
<comment type="caution">
    <text evidence="2">The sequence shown here is derived from an EMBL/GenBank/DDBJ whole genome shotgun (WGS) entry which is preliminary data.</text>
</comment>
<feature type="compositionally biased region" description="Basic and acidic residues" evidence="1">
    <location>
        <begin position="84"/>
        <end position="99"/>
    </location>
</feature>
<dbReference type="SUPFAM" id="SSF46785">
    <property type="entry name" value="Winged helix' DNA-binding domain"/>
    <property type="match status" value="1"/>
</dbReference>
<evidence type="ECO:0000313" key="3">
    <source>
        <dbReference type="Proteomes" id="UP000449846"/>
    </source>
</evidence>
<name>A0A844HSJ2_9RHOB</name>
<dbReference type="RefSeq" id="WP_155042080.1">
    <property type="nucleotide sequence ID" value="NZ_WMIG01000026.1"/>
</dbReference>
<keyword evidence="3" id="KW-1185">Reference proteome</keyword>